<evidence type="ECO:0000259" key="2">
    <source>
        <dbReference type="PROSITE" id="PS51084"/>
    </source>
</evidence>
<sequence length="235" mass="26095">MNSTAPPPCPFCNIAASYPPTPFNDPKSNPVSTVPDSGPLSHIILSTEHVLAFLDIMPLTRGHVLVAPRNHYKLLGDMGVQAGQEVRSYFPSAHLDVFKKKNKKTEASSADPFSWFDAQMGKWLPILSRVVTKTVFGDDPDRHWNVVQNNGERAAQVVPHVHFHIIPRPAQGANQRTSFAMFGRGQREELDDDEAEVLARELRIELAEEVKRILRDEGVDLAADLVSEGSQRGKL</sequence>
<dbReference type="GO" id="GO:0003824">
    <property type="term" value="F:catalytic activity"/>
    <property type="evidence" value="ECO:0007669"/>
    <property type="project" value="InterPro"/>
</dbReference>
<reference evidence="3" key="1">
    <citation type="submission" date="2015-06" db="EMBL/GenBank/DDBJ databases">
        <authorList>
            <person name="Nguyen H."/>
        </authorList>
    </citation>
    <scope>NUCLEOTIDE SEQUENCE</scope>
    <source>
        <strain evidence="3">DAOM 180753</strain>
    </source>
</reference>
<dbReference type="PANTHER" id="PTHR46648:SF2">
    <property type="entry name" value="HIT DOMAIN-CONTAINING PROTEIN"/>
    <property type="match status" value="1"/>
</dbReference>
<dbReference type="InterPro" id="IPR011146">
    <property type="entry name" value="HIT-like"/>
</dbReference>
<dbReference type="EMBL" id="LACB01000162">
    <property type="protein sequence ID" value="KAJ9487395.1"/>
    <property type="molecule type" value="Genomic_DNA"/>
</dbReference>
<feature type="domain" description="HIT" evidence="2">
    <location>
        <begin position="30"/>
        <end position="175"/>
    </location>
</feature>
<protein>
    <recommendedName>
        <fullName evidence="2">HIT domain-containing protein</fullName>
    </recommendedName>
</protein>
<evidence type="ECO:0000313" key="3">
    <source>
        <dbReference type="EMBL" id="KAJ9487395.1"/>
    </source>
</evidence>
<dbReference type="Proteomes" id="UP001227192">
    <property type="component" value="Unassembled WGS sequence"/>
</dbReference>
<proteinExistence type="predicted"/>
<evidence type="ECO:0000313" key="4">
    <source>
        <dbReference type="Proteomes" id="UP001227192"/>
    </source>
</evidence>
<feature type="short sequence motif" description="Histidine triad motif" evidence="1">
    <location>
        <begin position="160"/>
        <end position="164"/>
    </location>
</feature>
<evidence type="ECO:0000256" key="1">
    <source>
        <dbReference type="PROSITE-ProRule" id="PRU00464"/>
    </source>
</evidence>
<name>A0AAI9X848_PENTH</name>
<dbReference type="Gene3D" id="3.30.428.10">
    <property type="entry name" value="HIT-like"/>
    <property type="match status" value="1"/>
</dbReference>
<accession>A0AAI9X848</accession>
<dbReference type="InterPro" id="IPR019808">
    <property type="entry name" value="Histidine_triad_CS"/>
</dbReference>
<dbReference type="SUPFAM" id="SSF54197">
    <property type="entry name" value="HIT-like"/>
    <property type="match status" value="1"/>
</dbReference>
<gene>
    <name evidence="3" type="ORF">VN97_g5918</name>
</gene>
<keyword evidence="4" id="KW-1185">Reference proteome</keyword>
<dbReference type="InterPro" id="IPR001310">
    <property type="entry name" value="Histidine_triad_HIT"/>
</dbReference>
<dbReference type="Pfam" id="PF01230">
    <property type="entry name" value="HIT"/>
    <property type="match status" value="1"/>
</dbReference>
<dbReference type="PROSITE" id="PS51084">
    <property type="entry name" value="HIT_2"/>
    <property type="match status" value="1"/>
</dbReference>
<reference evidence="3" key="2">
    <citation type="journal article" date="2016" name="Fungal Biol.">
        <title>Ochratoxin A production by Penicillium thymicola.</title>
        <authorList>
            <person name="Nguyen H.D.T."/>
            <person name="McMullin D.R."/>
            <person name="Ponomareva E."/>
            <person name="Riley R."/>
            <person name="Pomraning K.R."/>
            <person name="Baker S.E."/>
            <person name="Seifert K.A."/>
        </authorList>
    </citation>
    <scope>NUCLEOTIDE SEQUENCE</scope>
    <source>
        <strain evidence="3">DAOM 180753</strain>
    </source>
</reference>
<organism evidence="3 4">
    <name type="scientific">Penicillium thymicola</name>
    <dbReference type="NCBI Taxonomy" id="293382"/>
    <lineage>
        <taxon>Eukaryota</taxon>
        <taxon>Fungi</taxon>
        <taxon>Dikarya</taxon>
        <taxon>Ascomycota</taxon>
        <taxon>Pezizomycotina</taxon>
        <taxon>Eurotiomycetes</taxon>
        <taxon>Eurotiomycetidae</taxon>
        <taxon>Eurotiales</taxon>
        <taxon>Aspergillaceae</taxon>
        <taxon>Penicillium</taxon>
    </lineage>
</organism>
<dbReference type="PANTHER" id="PTHR46648">
    <property type="entry name" value="HIT FAMILY PROTEIN 1"/>
    <property type="match status" value="1"/>
</dbReference>
<comment type="caution">
    <text evidence="3">The sequence shown here is derived from an EMBL/GenBank/DDBJ whole genome shotgun (WGS) entry which is preliminary data.</text>
</comment>
<dbReference type="AlphaFoldDB" id="A0AAI9X848"/>
<dbReference type="PROSITE" id="PS00892">
    <property type="entry name" value="HIT_1"/>
    <property type="match status" value="1"/>
</dbReference>
<dbReference type="GO" id="GO:0009117">
    <property type="term" value="P:nucleotide metabolic process"/>
    <property type="evidence" value="ECO:0007669"/>
    <property type="project" value="TreeGrafter"/>
</dbReference>
<dbReference type="InterPro" id="IPR036265">
    <property type="entry name" value="HIT-like_sf"/>
</dbReference>